<feature type="binding site" evidence="12 13">
    <location>
        <begin position="21"/>
        <end position="23"/>
    </location>
    <ligand>
        <name>substrate</name>
    </ligand>
</feature>
<evidence type="ECO:0000256" key="4">
    <source>
        <dbReference type="ARBA" id="ARBA00011245"/>
    </source>
</evidence>
<comment type="subcellular location">
    <subcellularLocation>
        <location evidence="12">Cytoplasm</location>
    </subcellularLocation>
</comment>
<dbReference type="GO" id="GO:0006096">
    <property type="term" value="P:glycolytic process"/>
    <property type="evidence" value="ECO:0007669"/>
    <property type="project" value="UniProtKB-UniRule"/>
</dbReference>
<feature type="binding site" evidence="12">
    <location>
        <position position="37"/>
    </location>
    <ligand>
        <name>substrate</name>
    </ligand>
</feature>
<dbReference type="FunFam" id="3.40.50.1260:FF:000003">
    <property type="entry name" value="Phosphoglycerate kinase"/>
    <property type="match status" value="1"/>
</dbReference>
<feature type="binding site" evidence="12">
    <location>
        <position position="152"/>
    </location>
    <ligand>
        <name>substrate</name>
    </ligand>
</feature>
<keyword evidence="17" id="KW-1185">Reference proteome</keyword>
<evidence type="ECO:0000256" key="6">
    <source>
        <dbReference type="ARBA" id="ARBA00016471"/>
    </source>
</evidence>
<comment type="pathway">
    <text evidence="2 12">Carbohydrate degradation; glycolysis; pyruvate from D-glyceraldehyde 3-phosphate: step 2/5.</text>
</comment>
<feature type="binding site" evidence="12">
    <location>
        <position position="119"/>
    </location>
    <ligand>
        <name>substrate</name>
    </ligand>
</feature>
<evidence type="ECO:0000256" key="8">
    <source>
        <dbReference type="ARBA" id="ARBA00022741"/>
    </source>
</evidence>
<sequence length="395" mass="41522">MNKKTVCDIDVRGKGVLVRVDFNVPVDETGVITDDTRIRAALLTIQYLIQEGAKVILASHFGRPKGKVNDKYRLTAAGERLAHLLGRPVKKLDDCIGPETEAAVRAMQAGDVVLLENVRFYPEEEKNDPEFARRLAALAHVYVNDAFGTAHRAHASTAGVAAYLPAVAGFLMDKEISIMGKALAAPERPFVAVMGGAKVADKIAVIDNLLAKVDTLIIGGGMANTFFYALGREVGKSLCEKDKADTARELLDKAKASGVRFLLPVDVVVAETLAAGVPTAVVPVDAIPSDKAALDIGPESIQLFAQALKEAKTVVWNGPMGAFETVPFDRGTLGVAEAMAEVQGVSIIGGGDSVAAVEKAGLADRMTHVSTGGGASLEFLEGRELPGVAALADKA</sequence>
<feature type="binding site" evidence="12 14">
    <location>
        <begin position="350"/>
        <end position="353"/>
    </location>
    <ligand>
        <name>ATP</name>
        <dbReference type="ChEBI" id="CHEBI:30616"/>
    </ligand>
</feature>
<name>A0A845L432_9FIRM</name>
<keyword evidence="9 12" id="KW-0418">Kinase</keyword>
<reference evidence="16 17" key="1">
    <citation type="submission" date="2020-01" db="EMBL/GenBank/DDBJ databases">
        <title>Whole-genome sequence of Heliobacterium undosum DSM 13378.</title>
        <authorList>
            <person name="Kyndt J.A."/>
            <person name="Meyer T.E."/>
        </authorList>
    </citation>
    <scope>NUCLEOTIDE SEQUENCE [LARGE SCALE GENOMIC DNA]</scope>
    <source>
        <strain evidence="16 17">DSM 13378</strain>
    </source>
</reference>
<dbReference type="PANTHER" id="PTHR11406:SF23">
    <property type="entry name" value="PHOSPHOGLYCERATE KINASE 1, CHLOROPLASTIC-RELATED"/>
    <property type="match status" value="1"/>
</dbReference>
<dbReference type="UniPathway" id="UPA00109">
    <property type="reaction ID" value="UER00185"/>
</dbReference>
<dbReference type="InterPro" id="IPR015824">
    <property type="entry name" value="Phosphoglycerate_kinase_N"/>
</dbReference>
<protein>
    <recommendedName>
        <fullName evidence="6 12">Phosphoglycerate kinase</fullName>
        <ecNumber evidence="5 12">2.7.2.3</ecNumber>
    </recommendedName>
</protein>
<evidence type="ECO:0000256" key="2">
    <source>
        <dbReference type="ARBA" id="ARBA00004838"/>
    </source>
</evidence>
<dbReference type="GO" id="GO:0006094">
    <property type="term" value="P:gluconeogenesis"/>
    <property type="evidence" value="ECO:0007669"/>
    <property type="project" value="TreeGrafter"/>
</dbReference>
<evidence type="ECO:0000256" key="9">
    <source>
        <dbReference type="ARBA" id="ARBA00022777"/>
    </source>
</evidence>
<dbReference type="GO" id="GO:0004618">
    <property type="term" value="F:phosphoglycerate kinase activity"/>
    <property type="evidence" value="ECO:0007669"/>
    <property type="project" value="UniProtKB-UniRule"/>
</dbReference>
<dbReference type="GO" id="GO:0043531">
    <property type="term" value="F:ADP binding"/>
    <property type="evidence" value="ECO:0007669"/>
    <property type="project" value="TreeGrafter"/>
</dbReference>
<feature type="binding site" evidence="12 14">
    <location>
        <position position="324"/>
    </location>
    <ligand>
        <name>ATP</name>
        <dbReference type="ChEBI" id="CHEBI:30616"/>
    </ligand>
</feature>
<dbReference type="PROSITE" id="PS00111">
    <property type="entry name" value="PGLYCERATE_KINASE"/>
    <property type="match status" value="1"/>
</dbReference>
<dbReference type="PANTHER" id="PTHR11406">
    <property type="entry name" value="PHOSPHOGLYCERATE KINASE"/>
    <property type="match status" value="1"/>
</dbReference>
<dbReference type="Proteomes" id="UP000463470">
    <property type="component" value="Unassembled WGS sequence"/>
</dbReference>
<dbReference type="CDD" id="cd00318">
    <property type="entry name" value="Phosphoglycerate_kinase"/>
    <property type="match status" value="1"/>
</dbReference>
<feature type="binding site" evidence="13">
    <location>
        <position position="37"/>
    </location>
    <ligand>
        <name>(2R)-3-phosphoglycerate</name>
        <dbReference type="ChEBI" id="CHEBI:58272"/>
    </ligand>
</feature>
<evidence type="ECO:0000313" key="17">
    <source>
        <dbReference type="Proteomes" id="UP000463470"/>
    </source>
</evidence>
<dbReference type="PRINTS" id="PR00477">
    <property type="entry name" value="PHGLYCKINASE"/>
</dbReference>
<feature type="binding site" evidence="12 13">
    <location>
        <begin position="60"/>
        <end position="63"/>
    </location>
    <ligand>
        <name>substrate</name>
    </ligand>
</feature>
<comment type="subunit">
    <text evidence="4 12">Monomer.</text>
</comment>
<dbReference type="RefSeq" id="WP_161256721.1">
    <property type="nucleotide sequence ID" value="NZ_WXEY01000005.1"/>
</dbReference>
<keyword evidence="10 12" id="KW-0067">ATP-binding</keyword>
<comment type="similarity">
    <text evidence="3 12 15">Belongs to the phosphoglycerate kinase family.</text>
</comment>
<dbReference type="FunFam" id="3.40.50.1260:FF:000006">
    <property type="entry name" value="Phosphoglycerate kinase"/>
    <property type="match status" value="1"/>
</dbReference>
<keyword evidence="11 12" id="KW-0324">Glycolysis</keyword>
<keyword evidence="7 12" id="KW-0808">Transferase</keyword>
<organism evidence="16 17">
    <name type="scientific">Heliomicrobium undosum</name>
    <dbReference type="NCBI Taxonomy" id="121734"/>
    <lineage>
        <taxon>Bacteria</taxon>
        <taxon>Bacillati</taxon>
        <taxon>Bacillota</taxon>
        <taxon>Clostridia</taxon>
        <taxon>Eubacteriales</taxon>
        <taxon>Heliobacteriaceae</taxon>
        <taxon>Heliomicrobium</taxon>
    </lineage>
</organism>
<dbReference type="EC" id="2.7.2.3" evidence="5 12"/>
<comment type="catalytic activity">
    <reaction evidence="1 12 15">
        <text>(2R)-3-phosphoglycerate + ATP = (2R)-3-phospho-glyceroyl phosphate + ADP</text>
        <dbReference type="Rhea" id="RHEA:14801"/>
        <dbReference type="ChEBI" id="CHEBI:30616"/>
        <dbReference type="ChEBI" id="CHEBI:57604"/>
        <dbReference type="ChEBI" id="CHEBI:58272"/>
        <dbReference type="ChEBI" id="CHEBI:456216"/>
        <dbReference type="EC" id="2.7.2.3"/>
    </reaction>
</comment>
<dbReference type="OrthoDB" id="9808460at2"/>
<evidence type="ECO:0000256" key="15">
    <source>
        <dbReference type="RuleBase" id="RU000532"/>
    </source>
</evidence>
<dbReference type="InterPro" id="IPR036043">
    <property type="entry name" value="Phosphoglycerate_kinase_sf"/>
</dbReference>
<dbReference type="GO" id="GO:0005829">
    <property type="term" value="C:cytosol"/>
    <property type="evidence" value="ECO:0007669"/>
    <property type="project" value="TreeGrafter"/>
</dbReference>
<keyword evidence="12" id="KW-0963">Cytoplasm</keyword>
<keyword evidence="8 12" id="KW-0547">Nucleotide-binding</keyword>
<dbReference type="AlphaFoldDB" id="A0A845L432"/>
<dbReference type="InterPro" id="IPR001576">
    <property type="entry name" value="Phosphoglycerate_kinase"/>
</dbReference>
<comment type="caution">
    <text evidence="12">Lacks conserved residue(s) required for the propagation of feature annotation.</text>
</comment>
<dbReference type="PIRSF" id="PIRSF000724">
    <property type="entry name" value="Pgk"/>
    <property type="match status" value="1"/>
</dbReference>
<dbReference type="HAMAP" id="MF_00145">
    <property type="entry name" value="Phosphoglyc_kinase"/>
    <property type="match status" value="1"/>
</dbReference>
<accession>A0A845L432</accession>
<evidence type="ECO:0000256" key="3">
    <source>
        <dbReference type="ARBA" id="ARBA00008982"/>
    </source>
</evidence>
<proteinExistence type="inferred from homology"/>
<evidence type="ECO:0000256" key="12">
    <source>
        <dbReference type="HAMAP-Rule" id="MF_00145"/>
    </source>
</evidence>
<dbReference type="EMBL" id="WXEY01000005">
    <property type="protein sequence ID" value="MZP29380.1"/>
    <property type="molecule type" value="Genomic_DNA"/>
</dbReference>
<evidence type="ECO:0000256" key="10">
    <source>
        <dbReference type="ARBA" id="ARBA00022840"/>
    </source>
</evidence>
<dbReference type="Pfam" id="PF00162">
    <property type="entry name" value="PGK"/>
    <property type="match status" value="1"/>
</dbReference>
<evidence type="ECO:0000313" key="16">
    <source>
        <dbReference type="EMBL" id="MZP29380.1"/>
    </source>
</evidence>
<gene>
    <name evidence="12 16" type="primary">pgk</name>
    <name evidence="16" type="ORF">GTO91_06640</name>
</gene>
<feature type="binding site" evidence="13">
    <location>
        <position position="119"/>
    </location>
    <ligand>
        <name>(2R)-3-phosphoglycerate</name>
        <dbReference type="ChEBI" id="CHEBI:58272"/>
    </ligand>
</feature>
<feature type="binding site" evidence="12 14">
    <location>
        <position position="202"/>
    </location>
    <ligand>
        <name>ATP</name>
        <dbReference type="ChEBI" id="CHEBI:30616"/>
    </ligand>
</feature>
<evidence type="ECO:0000256" key="5">
    <source>
        <dbReference type="ARBA" id="ARBA00013061"/>
    </source>
</evidence>
<evidence type="ECO:0000256" key="14">
    <source>
        <dbReference type="PIRSR" id="PIRSR000724-2"/>
    </source>
</evidence>
<dbReference type="Gene3D" id="3.40.50.1260">
    <property type="entry name" value="Phosphoglycerate kinase, N-terminal domain"/>
    <property type="match status" value="2"/>
</dbReference>
<dbReference type="SUPFAM" id="SSF53748">
    <property type="entry name" value="Phosphoglycerate kinase"/>
    <property type="match status" value="1"/>
</dbReference>
<evidence type="ECO:0000256" key="11">
    <source>
        <dbReference type="ARBA" id="ARBA00023152"/>
    </source>
</evidence>
<evidence type="ECO:0000256" key="1">
    <source>
        <dbReference type="ARBA" id="ARBA00000642"/>
    </source>
</evidence>
<evidence type="ECO:0000256" key="13">
    <source>
        <dbReference type="PIRSR" id="PIRSR000724-1"/>
    </source>
</evidence>
<comment type="caution">
    <text evidence="16">The sequence shown here is derived from an EMBL/GenBank/DDBJ whole genome shotgun (WGS) entry which is preliminary data.</text>
</comment>
<dbReference type="InterPro" id="IPR015911">
    <property type="entry name" value="Phosphoglycerate_kinase_CS"/>
</dbReference>
<evidence type="ECO:0000256" key="7">
    <source>
        <dbReference type="ARBA" id="ARBA00022679"/>
    </source>
</evidence>
<dbReference type="GO" id="GO:0005524">
    <property type="term" value="F:ATP binding"/>
    <property type="evidence" value="ECO:0007669"/>
    <property type="project" value="UniProtKB-KW"/>
</dbReference>
<feature type="binding site" evidence="13">
    <location>
        <position position="152"/>
    </location>
    <ligand>
        <name>(2R)-3-phosphoglycerate</name>
        <dbReference type="ChEBI" id="CHEBI:58272"/>
    </ligand>
</feature>